<feature type="region of interest" description="Disordered" evidence="1">
    <location>
        <begin position="45"/>
        <end position="65"/>
    </location>
</feature>
<reference evidence="2 3" key="1">
    <citation type="submission" date="2019-03" db="EMBL/GenBank/DDBJ databases">
        <title>Lake Tanganyika Metagenome-Assembled Genomes (MAGs).</title>
        <authorList>
            <person name="Tran P."/>
        </authorList>
    </citation>
    <scope>NUCLEOTIDE SEQUENCE [LARGE SCALE GENOMIC DNA]</scope>
    <source>
        <strain evidence="2">K_DeepCast_65m_m2_236</strain>
    </source>
</reference>
<dbReference type="Proteomes" id="UP000703893">
    <property type="component" value="Unassembled WGS sequence"/>
</dbReference>
<dbReference type="Gene3D" id="3.40.630.10">
    <property type="entry name" value="Zn peptidases"/>
    <property type="match status" value="1"/>
</dbReference>
<evidence type="ECO:0000313" key="3">
    <source>
        <dbReference type="Proteomes" id="UP000703893"/>
    </source>
</evidence>
<name>A0A938BMN2_9BACT</name>
<evidence type="ECO:0000256" key="1">
    <source>
        <dbReference type="SAM" id="MobiDB-lite"/>
    </source>
</evidence>
<comment type="caution">
    <text evidence="2">The sequence shown here is derived from an EMBL/GenBank/DDBJ whole genome shotgun (WGS) entry which is preliminary data.</text>
</comment>
<evidence type="ECO:0000313" key="2">
    <source>
        <dbReference type="EMBL" id="MBM3274458.1"/>
    </source>
</evidence>
<dbReference type="EMBL" id="VGJX01000222">
    <property type="protein sequence ID" value="MBM3274458.1"/>
    <property type="molecule type" value="Genomic_DNA"/>
</dbReference>
<dbReference type="SUPFAM" id="SSF53187">
    <property type="entry name" value="Zn-dependent exopeptidases"/>
    <property type="match status" value="1"/>
</dbReference>
<sequence>MTLILVAGCGGFSPGLKGQSGTKAKAFQDPAPPIEIDAKAAHAHAAHLSAPEWKGRNSASDGDHEATRYSEAYLKGLGFVTGRQPFTHWSFRGTAENLLAVVPGKASDKFVVIGCHKDHIGTGWDGKVYPGAND</sequence>
<organism evidence="2 3">
    <name type="scientific">Candidatus Tanganyikabacteria bacterium</name>
    <dbReference type="NCBI Taxonomy" id="2961651"/>
    <lineage>
        <taxon>Bacteria</taxon>
        <taxon>Bacillati</taxon>
        <taxon>Candidatus Sericytochromatia</taxon>
        <taxon>Candidatus Tanganyikabacteria</taxon>
    </lineage>
</organism>
<gene>
    <name evidence="2" type="ORF">FJZ00_04860</name>
</gene>
<protein>
    <recommendedName>
        <fullName evidence="4">M28 family peptidase</fullName>
    </recommendedName>
</protein>
<accession>A0A938BMN2</accession>
<proteinExistence type="predicted"/>
<evidence type="ECO:0008006" key="4">
    <source>
        <dbReference type="Google" id="ProtNLM"/>
    </source>
</evidence>
<feature type="non-terminal residue" evidence="2">
    <location>
        <position position="134"/>
    </location>
</feature>
<dbReference type="AlphaFoldDB" id="A0A938BMN2"/>